<dbReference type="Gene3D" id="3.30.710.10">
    <property type="entry name" value="Potassium Channel Kv1.1, Chain A"/>
    <property type="match status" value="1"/>
</dbReference>
<dbReference type="PANTHER" id="PTHR47369:SF2">
    <property type="entry name" value="BTB_POZ DOMAIN-CONTAINING PROTEIN 2"/>
    <property type="match status" value="1"/>
</dbReference>
<protein>
    <submittedName>
        <fullName evidence="2">BZ3500_MvSof-1268-A1-R1_Chr4-2g07198 protein</fullName>
    </submittedName>
</protein>
<feature type="compositionally biased region" description="Low complexity" evidence="1">
    <location>
        <begin position="8"/>
        <end position="35"/>
    </location>
</feature>
<keyword evidence="3" id="KW-1185">Reference proteome</keyword>
<dbReference type="InterPro" id="IPR011333">
    <property type="entry name" value="SKP1/BTB/POZ_sf"/>
</dbReference>
<dbReference type="EMBL" id="FMWP01000092">
    <property type="protein sequence ID" value="SCZ97413.1"/>
    <property type="molecule type" value="Genomic_DNA"/>
</dbReference>
<feature type="compositionally biased region" description="Low complexity" evidence="1">
    <location>
        <begin position="302"/>
        <end position="317"/>
    </location>
</feature>
<dbReference type="Proteomes" id="UP000249723">
    <property type="component" value="Unassembled WGS sequence"/>
</dbReference>
<gene>
    <name evidence="2" type="ORF">BZ3500_MVSOF-1268-A1-R1_CHR4-2G07198</name>
</gene>
<name>A0A2X0LMG5_9BASI</name>
<evidence type="ECO:0000256" key="1">
    <source>
        <dbReference type="SAM" id="MobiDB-lite"/>
    </source>
</evidence>
<feature type="region of interest" description="Disordered" evidence="1">
    <location>
        <begin position="233"/>
        <end position="317"/>
    </location>
</feature>
<organism evidence="2 3">
    <name type="scientific">Microbotryum saponariae</name>
    <dbReference type="NCBI Taxonomy" id="289078"/>
    <lineage>
        <taxon>Eukaryota</taxon>
        <taxon>Fungi</taxon>
        <taxon>Dikarya</taxon>
        <taxon>Basidiomycota</taxon>
        <taxon>Pucciniomycotina</taxon>
        <taxon>Microbotryomycetes</taxon>
        <taxon>Microbotryales</taxon>
        <taxon>Microbotryaceae</taxon>
        <taxon>Microbotryum</taxon>
    </lineage>
</organism>
<evidence type="ECO:0000313" key="2">
    <source>
        <dbReference type="EMBL" id="SCZ97413.1"/>
    </source>
</evidence>
<feature type="region of interest" description="Disordered" evidence="1">
    <location>
        <begin position="1"/>
        <end position="61"/>
    </location>
</feature>
<accession>A0A2X0LMG5</accession>
<dbReference type="PANTHER" id="PTHR47369">
    <property type="entry name" value="BTB/POZ DOMAIN-CONTAINING PROTEIN"/>
    <property type="match status" value="1"/>
</dbReference>
<sequence>MIFGSTESPTPTELPSQSTSSSPAAPSSPVASSSHSHSHPHPHPHSYSNSQTAAPTVAAPSYASSNAHVPISTTLDQHAPLTDHLFIAGWTNALFSDTQLTVNYAAMRHSPSTFHLHAIIVSQSPLLRSQLSPETRLEINYPHRPLHLNSPDPEIDPESVSLVLASLYNLSILTAHLEAKNAVSVLAVAYWLGLDSVLKRAEEQCRTSIRFVKSKHDFANWYRALGILSGSEADDAPSSHGHHYQHHHHTSSPGAGVGSSSDRSESRASLASSNGVPFTGLASPMDPNTSFPHGSDGASRLNGHANANGGAANGSGSAQLKYGAAGARLKVELGRRLLDLPNELNAFPPAGSSSTGGYDELVDLMTSLPFEVLKTALESTSFKIPGGDLQRFSLGQKIVAARRSFAASAGRPPVWEENVVLQFGANGTSSSAVGLLRKRKVRGSWKVSDSS</sequence>
<dbReference type="STRING" id="289078.A0A2X0LMG5"/>
<proteinExistence type="predicted"/>
<reference evidence="3" key="1">
    <citation type="submission" date="2016-10" db="EMBL/GenBank/DDBJ databases">
        <authorList>
            <person name="Jeantristanb JTB J.-T."/>
            <person name="Ricardo R."/>
        </authorList>
    </citation>
    <scope>NUCLEOTIDE SEQUENCE [LARGE SCALE GENOMIC DNA]</scope>
</reference>
<feature type="compositionally biased region" description="Basic residues" evidence="1">
    <location>
        <begin position="240"/>
        <end position="250"/>
    </location>
</feature>
<dbReference type="AlphaFoldDB" id="A0A2X0LMG5"/>
<evidence type="ECO:0000313" key="3">
    <source>
        <dbReference type="Proteomes" id="UP000249723"/>
    </source>
</evidence>